<dbReference type="Gene3D" id="3.40.50.720">
    <property type="entry name" value="NAD(P)-binding Rossmann-like Domain"/>
    <property type="match status" value="1"/>
</dbReference>
<dbReference type="SUPFAM" id="SSF50129">
    <property type="entry name" value="GroES-like"/>
    <property type="match status" value="1"/>
</dbReference>
<evidence type="ECO:0000313" key="2">
    <source>
        <dbReference type="EMBL" id="BCR03082.1"/>
    </source>
</evidence>
<dbReference type="EMBL" id="AP024355">
    <property type="protein sequence ID" value="BCR03082.1"/>
    <property type="molecule type" value="Genomic_DNA"/>
</dbReference>
<name>A0ABN6DTL7_9BACT</name>
<gene>
    <name evidence="2" type="ORF">DESUT3_01510</name>
</gene>
<dbReference type="InterPro" id="IPR036291">
    <property type="entry name" value="NAD(P)-bd_dom_sf"/>
</dbReference>
<dbReference type="InterPro" id="IPR013149">
    <property type="entry name" value="ADH-like_C"/>
</dbReference>
<dbReference type="SUPFAM" id="SSF51735">
    <property type="entry name" value="NAD(P)-binding Rossmann-fold domains"/>
    <property type="match status" value="1"/>
</dbReference>
<dbReference type="InterPro" id="IPR051397">
    <property type="entry name" value="Zn-ADH-like_protein"/>
</dbReference>
<dbReference type="Proteomes" id="UP001319827">
    <property type="component" value="Chromosome"/>
</dbReference>
<sequence length="333" mass="35044">MTPETFTALIVEQPEPKKFTRRIGRKKISELPEGELLVKVHYSSLNFKDALSATGNPGVTRNFPHTPGIDAAGEVVECADGSFAPGDKVIVTSYDLGMETDGGYGQYIRVPAKWAVRLPAGLSLRESMILGTAGFTAGLSVLRLAEKVQPGDGDILVTGATGGVGSLAVDILAKAGYRVVAATGKASEADFLKKLGAAEVIGREEVTAGSERPMMKTRWAGVVDAVGGDILAAAIKSTKYGGVVTCCGLVASPELNINVFPFILRGVSLHGIDSAECPMEPRRQVWEKLAGPWKLDNLEATATEVTLAGLEEKIAAILKGQVRGRTLVNLLGS</sequence>
<dbReference type="RefSeq" id="WP_221250560.1">
    <property type="nucleotide sequence ID" value="NZ_AP024355.1"/>
</dbReference>
<dbReference type="PANTHER" id="PTHR43677">
    <property type="entry name" value="SHORT-CHAIN DEHYDROGENASE/REDUCTASE"/>
    <property type="match status" value="1"/>
</dbReference>
<dbReference type="InterPro" id="IPR020843">
    <property type="entry name" value="ER"/>
</dbReference>
<accession>A0ABN6DTL7</accession>
<feature type="domain" description="Enoyl reductase (ER)" evidence="1">
    <location>
        <begin position="21"/>
        <end position="328"/>
    </location>
</feature>
<keyword evidence="3" id="KW-1185">Reference proteome</keyword>
<reference evidence="2 3" key="1">
    <citation type="journal article" date="2016" name="C (Basel)">
        <title>Selective Growth of and Electricity Production by Marine Exoelectrogenic Bacteria in Self-Aggregated Hydrogel of Microbially Reduced Graphene Oxide.</title>
        <authorList>
            <person name="Yoshida N."/>
            <person name="Goto Y."/>
            <person name="Miyata Y."/>
        </authorList>
    </citation>
    <scope>NUCLEOTIDE SEQUENCE [LARGE SCALE GENOMIC DNA]</scope>
    <source>
        <strain evidence="2 3">NIT-T3</strain>
    </source>
</reference>
<dbReference type="Pfam" id="PF00107">
    <property type="entry name" value="ADH_zinc_N"/>
    <property type="match status" value="1"/>
</dbReference>
<organism evidence="2 3">
    <name type="scientific">Desulfuromonas versatilis</name>
    <dbReference type="NCBI Taxonomy" id="2802975"/>
    <lineage>
        <taxon>Bacteria</taxon>
        <taxon>Pseudomonadati</taxon>
        <taxon>Thermodesulfobacteriota</taxon>
        <taxon>Desulfuromonadia</taxon>
        <taxon>Desulfuromonadales</taxon>
        <taxon>Desulfuromonadaceae</taxon>
        <taxon>Desulfuromonas</taxon>
    </lineage>
</organism>
<dbReference type="InterPro" id="IPR011032">
    <property type="entry name" value="GroES-like_sf"/>
</dbReference>
<reference evidence="2 3" key="2">
    <citation type="journal article" date="2021" name="Int. J. Syst. Evol. Microbiol.">
        <title>Isolation and Polyphasic Characterization of Desulfuromonas versatilis sp. Nov., an Electrogenic Bacteria Capable of Versatile Metabolism Isolated from a Graphene Oxide-Reducing Enrichment Culture.</title>
        <authorList>
            <person name="Xie L."/>
            <person name="Yoshida N."/>
            <person name="Ishii S."/>
            <person name="Meng L."/>
        </authorList>
    </citation>
    <scope>NUCLEOTIDE SEQUENCE [LARGE SCALE GENOMIC DNA]</scope>
    <source>
        <strain evidence="2 3">NIT-T3</strain>
    </source>
</reference>
<dbReference type="InterPro" id="IPR013154">
    <property type="entry name" value="ADH-like_N"/>
</dbReference>
<dbReference type="Gene3D" id="3.90.180.10">
    <property type="entry name" value="Medium-chain alcohol dehydrogenases, catalytic domain"/>
    <property type="match status" value="1"/>
</dbReference>
<proteinExistence type="predicted"/>
<dbReference type="PANTHER" id="PTHR43677:SF1">
    <property type="entry name" value="ACRYLYL-COA REDUCTASE ACUI-RELATED"/>
    <property type="match status" value="1"/>
</dbReference>
<dbReference type="CDD" id="cd05280">
    <property type="entry name" value="MDR_yhdh_yhfp"/>
    <property type="match status" value="1"/>
</dbReference>
<dbReference type="Pfam" id="PF08240">
    <property type="entry name" value="ADH_N"/>
    <property type="match status" value="1"/>
</dbReference>
<dbReference type="NCBIfam" id="TIGR02823">
    <property type="entry name" value="oxido_YhdH"/>
    <property type="match status" value="1"/>
</dbReference>
<evidence type="ECO:0000313" key="3">
    <source>
        <dbReference type="Proteomes" id="UP001319827"/>
    </source>
</evidence>
<protein>
    <submittedName>
        <fullName evidence="2">Quinone oxidoreductase</fullName>
    </submittedName>
</protein>
<dbReference type="InterPro" id="IPR014188">
    <property type="entry name" value="Acrylyl-CoA_reductase_AcuI"/>
</dbReference>
<dbReference type="SMART" id="SM00829">
    <property type="entry name" value="PKS_ER"/>
    <property type="match status" value="1"/>
</dbReference>
<evidence type="ECO:0000259" key="1">
    <source>
        <dbReference type="SMART" id="SM00829"/>
    </source>
</evidence>